<feature type="compositionally biased region" description="Acidic residues" evidence="11">
    <location>
        <begin position="11"/>
        <end position="20"/>
    </location>
</feature>
<dbReference type="InterPro" id="IPR011010">
    <property type="entry name" value="DNA_brk_join_enz"/>
</dbReference>
<dbReference type="Pfam" id="PF01028">
    <property type="entry name" value="Topoisom_I"/>
    <property type="match status" value="1"/>
</dbReference>
<keyword evidence="6 9" id="KW-0238">DNA-binding</keyword>
<evidence type="ECO:0000256" key="1">
    <source>
        <dbReference type="ARBA" id="ARBA00000213"/>
    </source>
</evidence>
<dbReference type="InterPro" id="IPR013034">
    <property type="entry name" value="DNA_topo_DNA_db_N_dom1"/>
</dbReference>
<evidence type="ECO:0000259" key="12">
    <source>
        <dbReference type="SMART" id="SM00435"/>
    </source>
</evidence>
<dbReference type="PROSITE" id="PS00176">
    <property type="entry name" value="TOPO_IB_1"/>
    <property type="match status" value="1"/>
</dbReference>
<proteinExistence type="inferred from homology"/>
<dbReference type="FunCoup" id="F0VKC0">
    <property type="interactions" value="256"/>
</dbReference>
<dbReference type="GeneID" id="13442452"/>
<dbReference type="InterPro" id="IPR018521">
    <property type="entry name" value="TopoIB_AS"/>
</dbReference>
<feature type="compositionally biased region" description="Low complexity" evidence="11">
    <location>
        <begin position="34"/>
        <end position="51"/>
    </location>
</feature>
<dbReference type="EC" id="5.6.2.1" evidence="3"/>
<dbReference type="InterPro" id="IPR008336">
    <property type="entry name" value="TopoI_DNA-bd_euk"/>
</dbReference>
<dbReference type="PRINTS" id="PR00416">
    <property type="entry name" value="EUTPISMRASEI"/>
</dbReference>
<feature type="compositionally biased region" description="Basic and acidic residues" evidence="11">
    <location>
        <begin position="162"/>
        <end position="181"/>
    </location>
</feature>
<dbReference type="GO" id="GO:0007059">
    <property type="term" value="P:chromosome segregation"/>
    <property type="evidence" value="ECO:0007669"/>
    <property type="project" value="TreeGrafter"/>
</dbReference>
<organism evidence="13 15">
    <name type="scientific">Neospora caninum (strain Liverpool)</name>
    <dbReference type="NCBI Taxonomy" id="572307"/>
    <lineage>
        <taxon>Eukaryota</taxon>
        <taxon>Sar</taxon>
        <taxon>Alveolata</taxon>
        <taxon>Apicomplexa</taxon>
        <taxon>Conoidasida</taxon>
        <taxon>Coccidia</taxon>
        <taxon>Eucoccidiorida</taxon>
        <taxon>Eimeriorina</taxon>
        <taxon>Sarcocystidae</taxon>
        <taxon>Neospora</taxon>
    </lineage>
</organism>
<dbReference type="EMBL" id="FR823391">
    <property type="protein sequence ID" value="CBZ54521.1"/>
    <property type="molecule type" value="Genomic_DNA"/>
</dbReference>
<evidence type="ECO:0000313" key="15">
    <source>
        <dbReference type="Proteomes" id="UP000007494"/>
    </source>
</evidence>
<feature type="domain" description="DNA topoisomerase I eukaryotic-type" evidence="12">
    <location>
        <begin position="411"/>
        <end position="871"/>
    </location>
</feature>
<dbReference type="InterPro" id="IPR013030">
    <property type="entry name" value="DNA_topo_DNA_db_N_dom2"/>
</dbReference>
<dbReference type="eggNOG" id="KOG0981">
    <property type="taxonomic scope" value="Eukaryota"/>
</dbReference>
<dbReference type="CDD" id="cd00660">
    <property type="entry name" value="Topoisomer_IB_N"/>
    <property type="match status" value="1"/>
</dbReference>
<evidence type="ECO:0000313" key="14">
    <source>
        <dbReference type="EMBL" id="CEL69234.1"/>
    </source>
</evidence>
<dbReference type="GO" id="GO:0005730">
    <property type="term" value="C:nucleolus"/>
    <property type="evidence" value="ECO:0007669"/>
    <property type="project" value="TreeGrafter"/>
</dbReference>
<feature type="region of interest" description="Disordered" evidence="11">
    <location>
        <begin position="660"/>
        <end position="714"/>
    </location>
</feature>
<dbReference type="InterPro" id="IPR013500">
    <property type="entry name" value="TopoI_cat_euk"/>
</dbReference>
<dbReference type="EMBL" id="LN714485">
    <property type="protein sequence ID" value="CEL69234.1"/>
    <property type="molecule type" value="Genomic_DNA"/>
</dbReference>
<dbReference type="Gene3D" id="2.170.11.10">
    <property type="entry name" value="DNA Topoisomerase I, domain 2"/>
    <property type="match status" value="1"/>
</dbReference>
<dbReference type="Gene3D" id="1.10.10.41">
    <property type="entry name" value="Yeast DNA topoisomerase - domain 1"/>
    <property type="match status" value="1"/>
</dbReference>
<feature type="active site" description="O-(3'-phospho-DNA)-tyrosine intermediate" evidence="9">
    <location>
        <position position="857"/>
    </location>
</feature>
<dbReference type="GO" id="GO:0003917">
    <property type="term" value="F:DNA topoisomerase type I (single strand cut, ATP-independent) activity"/>
    <property type="evidence" value="ECO:0007669"/>
    <property type="project" value="UniProtKB-UniRule"/>
</dbReference>
<keyword evidence="7 9" id="KW-0413">Isomerase</keyword>
<gene>
    <name evidence="14" type="ORF">BN1204_049500</name>
    <name evidence="13" type="ORF">NCLIV_049500</name>
</gene>
<feature type="compositionally biased region" description="Low complexity" evidence="11">
    <location>
        <begin position="88"/>
        <end position="103"/>
    </location>
</feature>
<dbReference type="InParanoid" id="F0VKC0"/>
<dbReference type="InterPro" id="IPR036202">
    <property type="entry name" value="TopoI_DNA-bd_euk_N_sf"/>
</dbReference>
<feature type="coiled-coil region" evidence="10">
    <location>
        <begin position="356"/>
        <end position="383"/>
    </location>
</feature>
<dbReference type="SMART" id="SM00435">
    <property type="entry name" value="TOPEUc"/>
    <property type="match status" value="1"/>
</dbReference>
<evidence type="ECO:0000256" key="2">
    <source>
        <dbReference type="ARBA" id="ARBA00006645"/>
    </source>
</evidence>
<dbReference type="InterPro" id="IPR051062">
    <property type="entry name" value="Topoisomerase_IB"/>
</dbReference>
<dbReference type="InterPro" id="IPR014727">
    <property type="entry name" value="TopoI_cat_a/b-sub_euk"/>
</dbReference>
<feature type="compositionally biased region" description="Low complexity" evidence="11">
    <location>
        <begin position="68"/>
        <end position="77"/>
    </location>
</feature>
<dbReference type="PANTHER" id="PTHR10290:SF3">
    <property type="entry name" value="DNA TOPOISOMERASE 1"/>
    <property type="match status" value="1"/>
</dbReference>
<evidence type="ECO:0000256" key="4">
    <source>
        <dbReference type="ARBA" id="ARBA00019632"/>
    </source>
</evidence>
<dbReference type="InterPro" id="IPR014711">
    <property type="entry name" value="TopoI_cat_a-hlx-sub_euk"/>
</dbReference>
<evidence type="ECO:0000256" key="7">
    <source>
        <dbReference type="ARBA" id="ARBA00023235"/>
    </source>
</evidence>
<evidence type="ECO:0000256" key="8">
    <source>
        <dbReference type="ARBA" id="ARBA00033297"/>
    </source>
</evidence>
<evidence type="ECO:0000256" key="10">
    <source>
        <dbReference type="SAM" id="Coils"/>
    </source>
</evidence>
<keyword evidence="15" id="KW-1185">Reference proteome</keyword>
<feature type="compositionally biased region" description="Low complexity" evidence="11">
    <location>
        <begin position="121"/>
        <end position="142"/>
    </location>
</feature>
<reference evidence="13" key="2">
    <citation type="submission" date="2011-03" db="EMBL/GenBank/DDBJ databases">
        <title>Comparative genomics and transcriptomics of Neospora caninum and Toxoplasma gondii.</title>
        <authorList>
            <person name="Reid A.J."/>
            <person name="Sohal A."/>
            <person name="Harris D."/>
            <person name="Quail M."/>
            <person name="Sanders M."/>
            <person name="Berriman M."/>
            <person name="Wastling J.M."/>
            <person name="Pain A."/>
        </authorList>
    </citation>
    <scope>NUCLEOTIDE SEQUENCE</scope>
    <source>
        <strain evidence="13">Liverpool</strain>
    </source>
</reference>
<dbReference type="PANTHER" id="PTHR10290">
    <property type="entry name" value="DNA TOPOISOMERASE I"/>
    <property type="match status" value="1"/>
</dbReference>
<dbReference type="AlphaFoldDB" id="F0VKC0"/>
<dbReference type="GO" id="GO:0006265">
    <property type="term" value="P:DNA topological change"/>
    <property type="evidence" value="ECO:0007669"/>
    <property type="project" value="UniProtKB-UniRule"/>
</dbReference>
<protein>
    <recommendedName>
        <fullName evidence="4">DNA topoisomerase 1</fullName>
        <ecNumber evidence="3">5.6.2.1</ecNumber>
    </recommendedName>
    <alternativeName>
        <fullName evidence="8">DNA topoisomerase I</fullName>
    </alternativeName>
</protein>
<evidence type="ECO:0000256" key="3">
    <source>
        <dbReference type="ARBA" id="ARBA00012891"/>
    </source>
</evidence>
<dbReference type="SUPFAM" id="SSF56741">
    <property type="entry name" value="Eukaryotic DNA topoisomerase I, N-terminal DNA-binding fragment"/>
    <property type="match status" value="1"/>
</dbReference>
<comment type="similarity">
    <text evidence="2 9">Belongs to the type IB topoisomerase family.</text>
</comment>
<reference evidence="15" key="3">
    <citation type="journal article" date="2012" name="PLoS Pathog.">
        <title>Comparative genomics of the apicomplexan parasites Toxoplasma gondii and Neospora caninum: Coccidia differing in host range and transmission strategy.</title>
        <authorList>
            <person name="Reid A.J."/>
            <person name="Vermont S.J."/>
            <person name="Cotton J.A."/>
            <person name="Harris D."/>
            <person name="Hill-Cawthorne G.A."/>
            <person name="Konen-Waisman S."/>
            <person name="Latham S.M."/>
            <person name="Mourier T."/>
            <person name="Norton R."/>
            <person name="Quail M.A."/>
            <person name="Sanders M."/>
            <person name="Shanmugam D."/>
            <person name="Sohal A."/>
            <person name="Wasmuth J.D."/>
            <person name="Brunk B."/>
            <person name="Grigg M.E."/>
            <person name="Howard J.C."/>
            <person name="Parkinson J."/>
            <person name="Roos D.S."/>
            <person name="Trees A.J."/>
            <person name="Berriman M."/>
            <person name="Pain A."/>
            <person name="Wastling J.M."/>
        </authorList>
    </citation>
    <scope>NUCLEOTIDE SEQUENCE [LARGE SCALE GENOMIC DNA]</scope>
    <source>
        <strain evidence="15">Liverpool</strain>
    </source>
</reference>
<dbReference type="Proteomes" id="UP000007494">
    <property type="component" value="Chromosome X"/>
</dbReference>
<dbReference type="OrthoDB" id="47179at2759"/>
<dbReference type="RefSeq" id="XP_003884551.1">
    <property type="nucleotide sequence ID" value="XM_003884502.1"/>
</dbReference>
<keyword evidence="10" id="KW-0175">Coiled coil</keyword>
<dbReference type="InterPro" id="IPR025834">
    <property type="entry name" value="TopoI_C_dom"/>
</dbReference>
<dbReference type="Pfam" id="PF14370">
    <property type="entry name" value="Topo_C_assoc"/>
    <property type="match status" value="1"/>
</dbReference>
<reference evidence="14" key="4">
    <citation type="journal article" date="2015" name="PLoS ONE">
        <title>Comprehensive Evaluation of Toxoplasma gondii VEG and Neospora caninum LIV Genomes with Tachyzoite Stage Transcriptome and Proteome Defines Novel Transcript Features.</title>
        <authorList>
            <person name="Ramaprasad A."/>
            <person name="Mourier T."/>
            <person name="Naeem R."/>
            <person name="Malas T.B."/>
            <person name="Moussa E."/>
            <person name="Panigrahi A."/>
            <person name="Vermont S.J."/>
            <person name="Otto T.D."/>
            <person name="Wastling J."/>
            <person name="Pain A."/>
        </authorList>
    </citation>
    <scope>NUCLEOTIDE SEQUENCE</scope>
    <source>
        <strain evidence="14">Liverpool</strain>
    </source>
</reference>
<dbReference type="InterPro" id="IPR001631">
    <property type="entry name" value="TopoI"/>
</dbReference>
<feature type="compositionally biased region" description="Basic and acidic residues" evidence="11">
    <location>
        <begin position="696"/>
        <end position="714"/>
    </location>
</feature>
<name>F0VKC0_NEOCL</name>
<accession>F0VKC0</accession>
<dbReference type="SUPFAM" id="SSF56349">
    <property type="entry name" value="DNA breaking-rejoining enzymes"/>
    <property type="match status" value="1"/>
</dbReference>
<reference evidence="13" key="1">
    <citation type="submission" date="2011-02" db="EMBL/GenBank/DDBJ databases">
        <authorList>
            <person name="Aslett M."/>
        </authorList>
    </citation>
    <scope>NUCLEOTIDE SEQUENCE</scope>
    <source>
        <strain evidence="13">Liverpool</strain>
    </source>
</reference>
<dbReference type="Gene3D" id="3.90.15.10">
    <property type="entry name" value="Topoisomerase I, Chain A, domain 3"/>
    <property type="match status" value="1"/>
</dbReference>
<evidence type="ECO:0000256" key="11">
    <source>
        <dbReference type="SAM" id="MobiDB-lite"/>
    </source>
</evidence>
<feature type="region of interest" description="Disordered" evidence="11">
    <location>
        <begin position="1"/>
        <end position="214"/>
    </location>
</feature>
<evidence type="ECO:0000313" key="13">
    <source>
        <dbReference type="EMBL" id="CBZ54521.1"/>
    </source>
</evidence>
<evidence type="ECO:0000256" key="9">
    <source>
        <dbReference type="PROSITE-ProRule" id="PRU01382"/>
    </source>
</evidence>
<dbReference type="Pfam" id="PF02919">
    <property type="entry name" value="Topoisom_I_N"/>
    <property type="match status" value="1"/>
</dbReference>
<dbReference type="VEuPathDB" id="ToxoDB:NCLIV_049500"/>
<evidence type="ECO:0000256" key="6">
    <source>
        <dbReference type="ARBA" id="ARBA00023125"/>
    </source>
</evidence>
<sequence>MTPGKRRVLLTDDDSSEEDVPLSQKVKRSRRSSEASLASPAPLSSSESPSLIKLSPGAALSPNVKTDASSPASPGAGAEKKTVAIGRSCASVSSASNSPSLLNGKTNEERDANSPLPPPGAEAASAAGATAVGGDTGAGSAAPRVKAEKTAGAAGHGQGPQENKETPKADGAERQTKRDIDGGAGKVKLESPGSPNRGGDGKGTGPRAAGVASVPKKRVNKYVKTEENFEPINRWWERTEAEIEREQEKQWTYLEHNGLMFAPPYEPHGTQIKYNGQPVSLPPEAEEVANYWCGVLESDYATKPRFIENFWKAFLRNLPKDHPILRDEGHAEAKLATEYKSGERLAGFAACDFSPIKEYLDKQKELKKEMTKEEKEVVKQQKLQEAAPYAYALVDFIREKVGNTRVEPPGLFRGRGEHPKQGMLKRRIFSYDVILNLAEDAPVPRVALPGHAWKDVFHDNSVTWLAFYRDSINDQVKYMYLAAQSKFKGQQDFLKYEKARKLKLHVDRIRQDYFKKLESTNSLDRQLGTATYLIDVLALRVGGEKDTDEEADTVGCCSLRVEHLTFDTEKQEVTFDFLGKDSIRYFNTVKVHPQVFKNIVGFCKGKKLEDDVFDKINSAALNNHLRQFMPGLSAKVFRTYNASITLQNELRKLDEALAMRAEQGGKSGNKAKKDKTETKEETASGEDVPPARRASVKVEEEARPVKPENDEKREEELRNITCDISNVGELVQFYNDANRAVAILCNHQRSVPKQHAASMQKMEHQQLMLDEDIRECEEYLAYLKKPPSKRKEHFTYISDVKDFQGNPRKTNVRDGMKEDVCARRLQALLKRRADHLLKIKLKDDNKTVALGTSKINYMDPRITVAFCKKYEVPIEKLFNKSLRLKFPWAMFAKSTFEF</sequence>
<dbReference type="GO" id="GO:0006260">
    <property type="term" value="P:DNA replication"/>
    <property type="evidence" value="ECO:0007669"/>
    <property type="project" value="TreeGrafter"/>
</dbReference>
<dbReference type="GO" id="GO:0005694">
    <property type="term" value="C:chromosome"/>
    <property type="evidence" value="ECO:0007669"/>
    <property type="project" value="InterPro"/>
</dbReference>
<keyword evidence="5 9" id="KW-0799">Topoisomerase</keyword>
<dbReference type="InterPro" id="IPR013499">
    <property type="entry name" value="TopoI_euk"/>
</dbReference>
<dbReference type="PROSITE" id="PS52038">
    <property type="entry name" value="TOPO_IB_2"/>
    <property type="match status" value="1"/>
</dbReference>
<dbReference type="Gene3D" id="1.10.132.10">
    <property type="match status" value="1"/>
</dbReference>
<dbReference type="GO" id="GO:0003677">
    <property type="term" value="F:DNA binding"/>
    <property type="evidence" value="ECO:0007669"/>
    <property type="project" value="UniProtKB-UniRule"/>
</dbReference>
<comment type="catalytic activity">
    <reaction evidence="1 9">
        <text>ATP-independent breakage of single-stranded DNA, followed by passage and rejoining.</text>
        <dbReference type="EC" id="5.6.2.1"/>
    </reaction>
</comment>
<dbReference type="OMA" id="HRWKEVK"/>
<evidence type="ECO:0000256" key="5">
    <source>
        <dbReference type="ARBA" id="ARBA00023029"/>
    </source>
</evidence>